<dbReference type="Pfam" id="PF13853">
    <property type="entry name" value="7tm_4"/>
    <property type="match status" value="1"/>
</dbReference>
<reference evidence="17" key="1">
    <citation type="submission" date="2025-08" db="UniProtKB">
        <authorList>
            <consortium name="RefSeq"/>
        </authorList>
    </citation>
    <scope>IDENTIFICATION</scope>
</reference>
<keyword evidence="10 13" id="KW-0675">Receptor</keyword>
<sequence length="319" mass="36349">MEGNDTTGTDFQLAGFSMTWKQEILAFFIFLLIYVLTVVANILIIALVRLDRSLHKPMYFFLSNFSFLEIWYTSCTIPKMLSDFLSKKKSISKNGCIVQFYFLFFCGAVENLLLSVMALDRFVAICYPLRYPAVMNNSMCVRLAGGCWVASCLVVLLPAVPLSKLPFCGLLMIDHVFCDFSPLLRLSCMRNSLSEISFLFLAWVILLGSFILIMISYIFIISTIVKMSSAGGRHNAFTTCASHLLVIFLYYGTVLFIYVRPSAQQTFDLDKVISVFYCMVTPLLNPLIYSLRNQEVRTALKRMINKLRGLKRKESMFSL</sequence>
<keyword evidence="3 14" id="KW-0716">Sensory transduction</keyword>
<feature type="transmembrane region" description="Helical" evidence="14">
    <location>
        <begin position="200"/>
        <end position="225"/>
    </location>
</feature>
<comment type="similarity">
    <text evidence="13">Belongs to the G-protein coupled receptor 1 family.</text>
</comment>
<organism evidence="16 17">
    <name type="scientific">Geotrypetes seraphini</name>
    <name type="common">Gaboon caecilian</name>
    <name type="synonym">Caecilia seraphini</name>
    <dbReference type="NCBI Taxonomy" id="260995"/>
    <lineage>
        <taxon>Eukaryota</taxon>
        <taxon>Metazoa</taxon>
        <taxon>Chordata</taxon>
        <taxon>Craniata</taxon>
        <taxon>Vertebrata</taxon>
        <taxon>Euteleostomi</taxon>
        <taxon>Amphibia</taxon>
        <taxon>Gymnophiona</taxon>
        <taxon>Geotrypetes</taxon>
    </lineage>
</organism>
<evidence type="ECO:0000256" key="9">
    <source>
        <dbReference type="ARBA" id="ARBA00023157"/>
    </source>
</evidence>
<dbReference type="PROSITE" id="PS00237">
    <property type="entry name" value="G_PROTEIN_RECEP_F1_1"/>
    <property type="match status" value="1"/>
</dbReference>
<keyword evidence="2 14" id="KW-1003">Cell membrane</keyword>
<dbReference type="InterPro" id="IPR000276">
    <property type="entry name" value="GPCR_Rhodpsn"/>
</dbReference>
<feature type="transmembrane region" description="Helical" evidence="14">
    <location>
        <begin position="271"/>
        <end position="291"/>
    </location>
</feature>
<proteinExistence type="inferred from homology"/>
<evidence type="ECO:0000256" key="7">
    <source>
        <dbReference type="ARBA" id="ARBA00023040"/>
    </source>
</evidence>
<keyword evidence="4 13" id="KW-0812">Transmembrane</keyword>
<dbReference type="SUPFAM" id="SSF81321">
    <property type="entry name" value="Family A G protein-coupled receptor-like"/>
    <property type="match status" value="1"/>
</dbReference>
<gene>
    <name evidence="17" type="primary">LOC117349609</name>
</gene>
<dbReference type="Gene3D" id="1.20.1070.10">
    <property type="entry name" value="Rhodopsin 7-helix transmembrane proteins"/>
    <property type="match status" value="1"/>
</dbReference>
<dbReference type="FunFam" id="1.20.1070.10:FF:000001">
    <property type="entry name" value="Olfactory receptor"/>
    <property type="match status" value="1"/>
</dbReference>
<dbReference type="CDD" id="cd13954">
    <property type="entry name" value="7tmA_OR"/>
    <property type="match status" value="1"/>
</dbReference>
<keyword evidence="8 14" id="KW-0472">Membrane</keyword>
<dbReference type="Proteomes" id="UP000515159">
    <property type="component" value="Chromosome 16"/>
</dbReference>
<evidence type="ECO:0000256" key="3">
    <source>
        <dbReference type="ARBA" id="ARBA00022606"/>
    </source>
</evidence>
<evidence type="ECO:0000256" key="13">
    <source>
        <dbReference type="RuleBase" id="RU000688"/>
    </source>
</evidence>
<dbReference type="PANTHER" id="PTHR24242:SF359">
    <property type="entry name" value="ODORANT RECEPTOR-RELATED"/>
    <property type="match status" value="1"/>
</dbReference>
<dbReference type="InterPro" id="IPR017452">
    <property type="entry name" value="GPCR_Rhodpsn_7TM"/>
</dbReference>
<evidence type="ECO:0000256" key="12">
    <source>
        <dbReference type="ARBA" id="ARBA00023224"/>
    </source>
</evidence>
<feature type="transmembrane region" description="Helical" evidence="14">
    <location>
        <begin position="237"/>
        <end position="259"/>
    </location>
</feature>
<evidence type="ECO:0000256" key="1">
    <source>
        <dbReference type="ARBA" id="ARBA00004651"/>
    </source>
</evidence>
<keyword evidence="5 14" id="KW-0552">Olfaction</keyword>
<evidence type="ECO:0000256" key="11">
    <source>
        <dbReference type="ARBA" id="ARBA00023180"/>
    </source>
</evidence>
<accession>A0A6P8NS18</accession>
<dbReference type="InParanoid" id="A0A6P8NS18"/>
<feature type="transmembrane region" description="Helical" evidence="14">
    <location>
        <begin position="100"/>
        <end position="119"/>
    </location>
</feature>
<dbReference type="RefSeq" id="XP_033779092.1">
    <property type="nucleotide sequence ID" value="XM_033923201.1"/>
</dbReference>
<dbReference type="GO" id="GO:0005886">
    <property type="term" value="C:plasma membrane"/>
    <property type="evidence" value="ECO:0007669"/>
    <property type="project" value="UniProtKB-SubCell"/>
</dbReference>
<dbReference type="PROSITE" id="PS50262">
    <property type="entry name" value="G_PROTEIN_RECEP_F1_2"/>
    <property type="match status" value="1"/>
</dbReference>
<evidence type="ECO:0000256" key="10">
    <source>
        <dbReference type="ARBA" id="ARBA00023170"/>
    </source>
</evidence>
<evidence type="ECO:0000313" key="17">
    <source>
        <dbReference type="RefSeq" id="XP_033779092.1"/>
    </source>
</evidence>
<feature type="domain" description="G-protein coupled receptors family 1 profile" evidence="15">
    <location>
        <begin position="40"/>
        <end position="289"/>
    </location>
</feature>
<dbReference type="AlphaFoldDB" id="A0A6P8NS18"/>
<keyword evidence="9" id="KW-1015">Disulfide bond</keyword>
<evidence type="ECO:0000256" key="14">
    <source>
        <dbReference type="RuleBase" id="RU363047"/>
    </source>
</evidence>
<keyword evidence="12 13" id="KW-0807">Transducer</keyword>
<dbReference type="InterPro" id="IPR000725">
    <property type="entry name" value="Olfact_rcpt"/>
</dbReference>
<dbReference type="KEGG" id="gsh:117349609"/>
<dbReference type="PRINTS" id="PR00245">
    <property type="entry name" value="OLFACTORYR"/>
</dbReference>
<keyword evidence="11" id="KW-0325">Glycoprotein</keyword>
<evidence type="ECO:0000259" key="15">
    <source>
        <dbReference type="PROSITE" id="PS50262"/>
    </source>
</evidence>
<feature type="transmembrane region" description="Helical" evidence="14">
    <location>
        <begin position="24"/>
        <end position="47"/>
    </location>
</feature>
<evidence type="ECO:0000256" key="6">
    <source>
        <dbReference type="ARBA" id="ARBA00022989"/>
    </source>
</evidence>
<protein>
    <recommendedName>
        <fullName evidence="14">Olfactory receptor</fullName>
    </recommendedName>
</protein>
<evidence type="ECO:0000256" key="5">
    <source>
        <dbReference type="ARBA" id="ARBA00022725"/>
    </source>
</evidence>
<feature type="transmembrane region" description="Helical" evidence="14">
    <location>
        <begin position="140"/>
        <end position="160"/>
    </location>
</feature>
<keyword evidence="16" id="KW-1185">Reference proteome</keyword>
<evidence type="ECO:0000256" key="8">
    <source>
        <dbReference type="ARBA" id="ARBA00023136"/>
    </source>
</evidence>
<feature type="transmembrane region" description="Helical" evidence="14">
    <location>
        <begin position="59"/>
        <end position="80"/>
    </location>
</feature>
<dbReference type="GO" id="GO:0004984">
    <property type="term" value="F:olfactory receptor activity"/>
    <property type="evidence" value="ECO:0007669"/>
    <property type="project" value="InterPro"/>
</dbReference>
<keyword evidence="6 14" id="KW-1133">Transmembrane helix</keyword>
<dbReference type="PRINTS" id="PR00237">
    <property type="entry name" value="GPCRRHODOPSN"/>
</dbReference>
<evidence type="ECO:0000256" key="4">
    <source>
        <dbReference type="ARBA" id="ARBA00022692"/>
    </source>
</evidence>
<name>A0A6P8NS18_GEOSA</name>
<evidence type="ECO:0000256" key="2">
    <source>
        <dbReference type="ARBA" id="ARBA00022475"/>
    </source>
</evidence>
<dbReference type="PANTHER" id="PTHR24242">
    <property type="entry name" value="G-PROTEIN COUPLED RECEPTOR"/>
    <property type="match status" value="1"/>
</dbReference>
<evidence type="ECO:0000313" key="16">
    <source>
        <dbReference type="Proteomes" id="UP000515159"/>
    </source>
</evidence>
<comment type="subcellular location">
    <subcellularLocation>
        <location evidence="1 14">Cell membrane</location>
        <topology evidence="1 14">Multi-pass membrane protein</topology>
    </subcellularLocation>
</comment>
<dbReference type="OrthoDB" id="9445499at2759"/>
<dbReference type="InterPro" id="IPR050939">
    <property type="entry name" value="Olfactory_GPCR1"/>
</dbReference>
<dbReference type="GO" id="GO:0004930">
    <property type="term" value="F:G protein-coupled receptor activity"/>
    <property type="evidence" value="ECO:0007669"/>
    <property type="project" value="UniProtKB-KW"/>
</dbReference>
<keyword evidence="7 13" id="KW-0297">G-protein coupled receptor</keyword>
<dbReference type="GeneID" id="117349609"/>